<keyword evidence="5 6" id="KW-0472">Membrane</keyword>
<keyword evidence="4 6" id="KW-1133">Transmembrane helix</keyword>
<keyword evidence="3 6" id="KW-0812">Transmembrane</keyword>
<accession>A0A644VQT0</accession>
<dbReference type="PRINTS" id="PR01837">
    <property type="entry name" value="MGTCSAPBPROT"/>
</dbReference>
<evidence type="ECO:0000256" key="5">
    <source>
        <dbReference type="ARBA" id="ARBA00023136"/>
    </source>
</evidence>
<protein>
    <submittedName>
        <fullName evidence="8">Protein SapB</fullName>
    </submittedName>
</protein>
<dbReference type="Pfam" id="PF02308">
    <property type="entry name" value="MgtC"/>
    <property type="match status" value="1"/>
</dbReference>
<dbReference type="InterPro" id="IPR003416">
    <property type="entry name" value="MgtC/SapB/SrpB/YhiD_fam"/>
</dbReference>
<evidence type="ECO:0000256" key="2">
    <source>
        <dbReference type="ARBA" id="ARBA00022475"/>
    </source>
</evidence>
<dbReference type="PANTHER" id="PTHR33778">
    <property type="entry name" value="PROTEIN MGTC"/>
    <property type="match status" value="1"/>
</dbReference>
<sequence>MNFSNAIDDLLTLLQSLTVTPYTAMLKLLVSFVLGAIVGFERQFRRHDAGMRTFTLICMGSTAAMLLSIWIPQSYPNFLNGDPGRIAAQVLTGIGFLGAGAIIQSHGSVHGLTTAACIWVMAVIGLTVGAGMYITAIITTIFTLIVLVSLESLEKRMWLDGVNKILSITCNTATPDLRTIRSIIENRNIFIVSLSYEQNYDKNIAVITFKVNVKAKSSYTELFNQIRSLGYISQIKLLA</sequence>
<evidence type="ECO:0000313" key="8">
    <source>
        <dbReference type="EMBL" id="MPL93735.1"/>
    </source>
</evidence>
<dbReference type="GO" id="GO:0005886">
    <property type="term" value="C:plasma membrane"/>
    <property type="evidence" value="ECO:0007669"/>
    <property type="project" value="UniProtKB-SubCell"/>
</dbReference>
<proteinExistence type="predicted"/>
<keyword evidence="2" id="KW-1003">Cell membrane</keyword>
<comment type="caution">
    <text evidence="8">The sequence shown here is derived from an EMBL/GenBank/DDBJ whole genome shotgun (WGS) entry which is preliminary data.</text>
</comment>
<evidence type="ECO:0000256" key="3">
    <source>
        <dbReference type="ARBA" id="ARBA00022692"/>
    </source>
</evidence>
<organism evidence="8">
    <name type="scientific">bioreactor metagenome</name>
    <dbReference type="NCBI Taxonomy" id="1076179"/>
    <lineage>
        <taxon>unclassified sequences</taxon>
        <taxon>metagenomes</taxon>
        <taxon>ecological metagenomes</taxon>
    </lineage>
</organism>
<dbReference type="AlphaFoldDB" id="A0A644VQT0"/>
<dbReference type="InterPro" id="IPR049177">
    <property type="entry name" value="MgtC_SapB_SrpB_YhiD_N"/>
</dbReference>
<feature type="domain" description="MgtC/SapB/SrpB/YhiD N-terminal" evidence="7">
    <location>
        <begin position="28"/>
        <end position="155"/>
    </location>
</feature>
<feature type="transmembrane region" description="Helical" evidence="6">
    <location>
        <begin position="20"/>
        <end position="40"/>
    </location>
</feature>
<evidence type="ECO:0000256" key="6">
    <source>
        <dbReference type="SAM" id="Phobius"/>
    </source>
</evidence>
<name>A0A644VQT0_9ZZZZ</name>
<dbReference type="PANTHER" id="PTHR33778:SF1">
    <property type="entry name" value="MAGNESIUM TRANSPORTER YHID-RELATED"/>
    <property type="match status" value="1"/>
</dbReference>
<evidence type="ECO:0000259" key="7">
    <source>
        <dbReference type="Pfam" id="PF02308"/>
    </source>
</evidence>
<comment type="subcellular location">
    <subcellularLocation>
        <location evidence="1">Cell membrane</location>
        <topology evidence="1">Multi-pass membrane protein</topology>
    </subcellularLocation>
</comment>
<evidence type="ECO:0000256" key="1">
    <source>
        <dbReference type="ARBA" id="ARBA00004651"/>
    </source>
</evidence>
<evidence type="ECO:0000256" key="4">
    <source>
        <dbReference type="ARBA" id="ARBA00022989"/>
    </source>
</evidence>
<gene>
    <name evidence="8" type="primary">sapB_6</name>
    <name evidence="8" type="ORF">SDC9_39882</name>
</gene>
<feature type="transmembrane region" description="Helical" evidence="6">
    <location>
        <begin position="52"/>
        <end position="71"/>
    </location>
</feature>
<feature type="transmembrane region" description="Helical" evidence="6">
    <location>
        <begin position="83"/>
        <end position="102"/>
    </location>
</feature>
<dbReference type="EMBL" id="VSSQ01000401">
    <property type="protein sequence ID" value="MPL93735.1"/>
    <property type="molecule type" value="Genomic_DNA"/>
</dbReference>
<reference evidence="8" key="1">
    <citation type="submission" date="2019-08" db="EMBL/GenBank/DDBJ databases">
        <authorList>
            <person name="Kucharzyk K."/>
            <person name="Murdoch R.W."/>
            <person name="Higgins S."/>
            <person name="Loffler F."/>
        </authorList>
    </citation>
    <scope>NUCLEOTIDE SEQUENCE</scope>
</reference>